<keyword evidence="5" id="KW-0067">ATP-binding</keyword>
<sequence>MEKSILTITLNPSVDKSSSVASIIPEKKLRCHSPKYEAGGGGVNVSRALKRLGISSDMFFTSGGRTGRLLEELLQAEQLNLVSFPTAAETRENFTVLDTSNNKQYRFGFPGELLTQDEQKEILNSVKVVNPFPDFVVISGSLPAETDSNFMKQLVSTCKSKGSKVIIDTSGEALKTAVEEGVFLLKPNIGELAVLVGKDKLEDDDVDRAAQLIISQGKAEIVVVSLGSQGAILFSAAEKIQIAAPDVEVKSTVGAGDSMVAGMVSVLVKGGNYKEVLSMGIACGSATTMAEGTGLFTKQNARRLFNEIGSST</sequence>
<dbReference type="GO" id="GO:0005829">
    <property type="term" value="C:cytosol"/>
    <property type="evidence" value="ECO:0007669"/>
    <property type="project" value="TreeGrafter"/>
</dbReference>
<evidence type="ECO:0000313" key="8">
    <source>
        <dbReference type="EMBL" id="RNA62960.1"/>
    </source>
</evidence>
<dbReference type="PROSITE" id="PS00584">
    <property type="entry name" value="PFKB_KINASES_2"/>
    <property type="match status" value="1"/>
</dbReference>
<gene>
    <name evidence="8" type="ORF">D1631_13980</name>
</gene>
<dbReference type="Proteomes" id="UP000278775">
    <property type="component" value="Unassembled WGS sequence"/>
</dbReference>
<keyword evidence="3" id="KW-0547">Nucleotide-binding</keyword>
<dbReference type="InterPro" id="IPR011611">
    <property type="entry name" value="PfkB_dom"/>
</dbReference>
<dbReference type="PROSITE" id="PS00583">
    <property type="entry name" value="PFKB_KINASES_1"/>
    <property type="match status" value="1"/>
</dbReference>
<dbReference type="Gene3D" id="3.40.1190.20">
    <property type="match status" value="1"/>
</dbReference>
<accession>A0A3M7TL49</accession>
<dbReference type="NCBIfam" id="TIGR03168">
    <property type="entry name" value="1-PFK"/>
    <property type="match status" value="1"/>
</dbReference>
<evidence type="ECO:0000256" key="4">
    <source>
        <dbReference type="ARBA" id="ARBA00022777"/>
    </source>
</evidence>
<reference evidence="8 9" key="1">
    <citation type="submission" date="2018-08" db="EMBL/GenBank/DDBJ databases">
        <title>Chryseobacterium nematophagum: a novel matrix digesting pathogen of nematodes.</title>
        <authorList>
            <person name="Page A."/>
            <person name="Roberts M."/>
            <person name="Felix M.-A."/>
            <person name="Weir W."/>
        </authorList>
    </citation>
    <scope>NUCLEOTIDE SEQUENCE [LARGE SCALE GENOMIC DNA]</scope>
    <source>
        <strain evidence="8 9">JUb129</strain>
    </source>
</reference>
<organism evidence="8 9">
    <name type="scientific">Chryseobacterium nematophagum</name>
    <dbReference type="NCBI Taxonomy" id="2305228"/>
    <lineage>
        <taxon>Bacteria</taxon>
        <taxon>Pseudomonadati</taxon>
        <taxon>Bacteroidota</taxon>
        <taxon>Flavobacteriia</taxon>
        <taxon>Flavobacteriales</taxon>
        <taxon>Weeksellaceae</taxon>
        <taxon>Chryseobacterium group</taxon>
        <taxon>Chryseobacterium</taxon>
    </lineage>
</organism>
<dbReference type="GO" id="GO:0005524">
    <property type="term" value="F:ATP binding"/>
    <property type="evidence" value="ECO:0007669"/>
    <property type="project" value="UniProtKB-KW"/>
</dbReference>
<protein>
    <submittedName>
        <fullName evidence="8">1-phosphofructokinase family hexose kinase</fullName>
    </submittedName>
</protein>
<dbReference type="GO" id="GO:0003872">
    <property type="term" value="F:6-phosphofructokinase activity"/>
    <property type="evidence" value="ECO:0007669"/>
    <property type="project" value="TreeGrafter"/>
</dbReference>
<dbReference type="PANTHER" id="PTHR46566:SF2">
    <property type="entry name" value="ATP-DEPENDENT 6-PHOSPHOFRUCTOKINASE ISOZYME 2"/>
    <property type="match status" value="1"/>
</dbReference>
<dbReference type="RefSeq" id="WP_122636978.1">
    <property type="nucleotide sequence ID" value="NZ_QWIU01000002.1"/>
</dbReference>
<evidence type="ECO:0000256" key="6">
    <source>
        <dbReference type="PIRNR" id="PIRNR000535"/>
    </source>
</evidence>
<evidence type="ECO:0000313" key="9">
    <source>
        <dbReference type="Proteomes" id="UP000278775"/>
    </source>
</evidence>
<dbReference type="PANTHER" id="PTHR46566">
    <property type="entry name" value="1-PHOSPHOFRUCTOKINASE-RELATED"/>
    <property type="match status" value="1"/>
</dbReference>
<dbReference type="InterPro" id="IPR002173">
    <property type="entry name" value="Carboh/pur_kinase_PfkB_CS"/>
</dbReference>
<dbReference type="PIRSF" id="PIRSF000535">
    <property type="entry name" value="1PFK/6PFK/LacC"/>
    <property type="match status" value="1"/>
</dbReference>
<dbReference type="InterPro" id="IPR029056">
    <property type="entry name" value="Ribokinase-like"/>
</dbReference>
<feature type="domain" description="Carbohydrate kinase PfkB" evidence="7">
    <location>
        <begin position="24"/>
        <end position="295"/>
    </location>
</feature>
<evidence type="ECO:0000259" key="7">
    <source>
        <dbReference type="Pfam" id="PF00294"/>
    </source>
</evidence>
<evidence type="ECO:0000256" key="3">
    <source>
        <dbReference type="ARBA" id="ARBA00022741"/>
    </source>
</evidence>
<dbReference type="SUPFAM" id="SSF53613">
    <property type="entry name" value="Ribokinase-like"/>
    <property type="match status" value="1"/>
</dbReference>
<comment type="similarity">
    <text evidence="1">Belongs to the carbohydrate kinase PfkB family.</text>
</comment>
<dbReference type="OrthoDB" id="9801219at2"/>
<dbReference type="FunFam" id="3.40.1190.20:FF:000001">
    <property type="entry name" value="Phosphofructokinase"/>
    <property type="match status" value="1"/>
</dbReference>
<keyword evidence="4 8" id="KW-0418">Kinase</keyword>
<evidence type="ECO:0000256" key="1">
    <source>
        <dbReference type="ARBA" id="ARBA00010688"/>
    </source>
</evidence>
<dbReference type="CDD" id="cd01164">
    <property type="entry name" value="FruK_PfkB_like"/>
    <property type="match status" value="1"/>
</dbReference>
<proteinExistence type="inferred from homology"/>
<comment type="caution">
    <text evidence="8">The sequence shown here is derived from an EMBL/GenBank/DDBJ whole genome shotgun (WGS) entry which is preliminary data.</text>
</comment>
<dbReference type="InterPro" id="IPR017583">
    <property type="entry name" value="Tagatose/fructose_Pkinase"/>
</dbReference>
<keyword evidence="2 6" id="KW-0808">Transferase</keyword>
<dbReference type="EMBL" id="QWIU01000002">
    <property type="protein sequence ID" value="RNA62960.1"/>
    <property type="molecule type" value="Genomic_DNA"/>
</dbReference>
<evidence type="ECO:0000256" key="5">
    <source>
        <dbReference type="ARBA" id="ARBA00022840"/>
    </source>
</evidence>
<dbReference type="AlphaFoldDB" id="A0A3M7TL49"/>
<evidence type="ECO:0000256" key="2">
    <source>
        <dbReference type="ARBA" id="ARBA00022679"/>
    </source>
</evidence>
<name>A0A3M7TL49_9FLAO</name>
<dbReference type="Pfam" id="PF00294">
    <property type="entry name" value="PfkB"/>
    <property type="match status" value="1"/>
</dbReference>